<keyword evidence="3 8" id="KW-0791">Threonine biosynthesis</keyword>
<dbReference type="GO" id="GO:0005524">
    <property type="term" value="F:ATP binding"/>
    <property type="evidence" value="ECO:0007669"/>
    <property type="project" value="UniProtKB-KW"/>
</dbReference>
<dbReference type="InterPro" id="IPR050249">
    <property type="entry name" value="Pseudomonas-type_ThrB"/>
</dbReference>
<dbReference type="GO" id="GO:0004413">
    <property type="term" value="F:homoserine kinase activity"/>
    <property type="evidence" value="ECO:0007669"/>
    <property type="project" value="UniProtKB-UniRule"/>
</dbReference>
<dbReference type="Proteomes" id="UP000501053">
    <property type="component" value="Chromosome"/>
</dbReference>
<evidence type="ECO:0000256" key="3">
    <source>
        <dbReference type="ARBA" id="ARBA00022697"/>
    </source>
</evidence>
<dbReference type="Gene3D" id="3.90.1200.10">
    <property type="match status" value="1"/>
</dbReference>
<evidence type="ECO:0000256" key="4">
    <source>
        <dbReference type="ARBA" id="ARBA00022741"/>
    </source>
</evidence>
<evidence type="ECO:0000313" key="11">
    <source>
        <dbReference type="EMBL" id="BCB71421.1"/>
    </source>
</evidence>
<dbReference type="PANTHER" id="PTHR21064:SF6">
    <property type="entry name" value="AMINOGLYCOSIDE PHOSPHOTRANSFERASE DOMAIN-CONTAINING PROTEIN"/>
    <property type="match status" value="1"/>
</dbReference>
<dbReference type="HAMAP" id="MF_00301">
    <property type="entry name" value="Homoser_kinase_2"/>
    <property type="match status" value="1"/>
</dbReference>
<evidence type="ECO:0000256" key="7">
    <source>
        <dbReference type="ARBA" id="ARBA00038240"/>
    </source>
</evidence>
<gene>
    <name evidence="8 11" type="primary">thrB</name>
    <name evidence="11" type="ORF">HMEPL2_17720</name>
</gene>
<comment type="similarity">
    <text evidence="7 8">Belongs to the pseudomonas-type ThrB family.</text>
</comment>
<evidence type="ECO:0000256" key="5">
    <source>
        <dbReference type="ARBA" id="ARBA00022777"/>
    </source>
</evidence>
<evidence type="ECO:0000256" key="8">
    <source>
        <dbReference type="HAMAP-Rule" id="MF_00301"/>
    </source>
</evidence>
<accession>A0A6F8XAK6</accession>
<comment type="pathway">
    <text evidence="8">Amino-acid biosynthesis; L-threonine biosynthesis; L-threonine from L-aspartate: step 4/5.</text>
</comment>
<dbReference type="CDD" id="cd05153">
    <property type="entry name" value="HomoserineK_II"/>
    <property type="match status" value="1"/>
</dbReference>
<dbReference type="InterPro" id="IPR002575">
    <property type="entry name" value="Aminoglycoside_PTrfase"/>
</dbReference>
<dbReference type="InterPro" id="IPR011009">
    <property type="entry name" value="Kinase-like_dom_sf"/>
</dbReference>
<evidence type="ECO:0000256" key="9">
    <source>
        <dbReference type="NCBIfam" id="TIGR00938"/>
    </source>
</evidence>
<evidence type="ECO:0000256" key="6">
    <source>
        <dbReference type="ARBA" id="ARBA00022840"/>
    </source>
</evidence>
<evidence type="ECO:0000259" key="10">
    <source>
        <dbReference type="Pfam" id="PF01636"/>
    </source>
</evidence>
<dbReference type="InterPro" id="IPR005280">
    <property type="entry name" value="Homoserine_kinase_II"/>
</dbReference>
<protein>
    <recommendedName>
        <fullName evidence="8 9">Homoserine kinase</fullName>
        <shortName evidence="8">HK</shortName>
        <shortName evidence="8">HSK</shortName>
        <ecNumber evidence="8 9">2.7.1.39</ecNumber>
    </recommendedName>
</protein>
<evidence type="ECO:0000313" key="12">
    <source>
        <dbReference type="Proteomes" id="UP000501053"/>
    </source>
</evidence>
<sequence>MSALYDTRSTPGLQKRALKLATLHHTTLPTRAASRYNNRLSNLGEILMAVFTPLSDAQVAAFLEKFDVGSFVALQGVAGGTENSTFFVTTDRRELVLTLFEQGEHEELPFFVELLDYLDEHRLPVPGTIHDREGVALHSLAGKPALLFPRLPGKHPSAPNLAQCQALGSTLGQMHKVSQHFPGHRPNPRDLHWLRAVHHKVLTYISPDDQTLMKNAVDDFESEFSQHGELPQGAVHGDLFRDNTLFEGDALGGIIDFYNGCTGDLLFDLAIVINDWASNEDGSLNAERYNAILSAYQARRPLTESERTLWPTMLRMTALRYWLSRLLVVYVDPPAHDLTPHDPERFRMILKARIAFGALPIPEASS</sequence>
<dbReference type="Pfam" id="PF01636">
    <property type="entry name" value="APH"/>
    <property type="match status" value="1"/>
</dbReference>
<proteinExistence type="inferred from homology"/>
<keyword evidence="6 8" id="KW-0067">ATP-binding</keyword>
<dbReference type="Gene3D" id="3.30.200.20">
    <property type="entry name" value="Phosphorylase Kinase, domain 1"/>
    <property type="match status" value="1"/>
</dbReference>
<dbReference type="UniPathway" id="UPA00050">
    <property type="reaction ID" value="UER00064"/>
</dbReference>
<name>A0A6F8XAK6_9GAMM</name>
<dbReference type="GO" id="GO:0009088">
    <property type="term" value="P:threonine biosynthetic process"/>
    <property type="evidence" value="ECO:0007669"/>
    <property type="project" value="UniProtKB-UniRule"/>
</dbReference>
<dbReference type="NCBIfam" id="NF003558">
    <property type="entry name" value="PRK05231.1"/>
    <property type="match status" value="1"/>
</dbReference>
<keyword evidence="5 8" id="KW-0418">Kinase</keyword>
<evidence type="ECO:0000256" key="2">
    <source>
        <dbReference type="ARBA" id="ARBA00022679"/>
    </source>
</evidence>
<organism evidence="11 12">
    <name type="scientific">Vreelandella aquamarina</name>
    <dbReference type="NCBI Taxonomy" id="77097"/>
    <lineage>
        <taxon>Bacteria</taxon>
        <taxon>Pseudomonadati</taxon>
        <taxon>Pseudomonadota</taxon>
        <taxon>Gammaproteobacteria</taxon>
        <taxon>Oceanospirillales</taxon>
        <taxon>Halomonadaceae</taxon>
        <taxon>Vreelandella</taxon>
    </lineage>
</organism>
<keyword evidence="1 8" id="KW-0028">Amino-acid biosynthesis</keyword>
<comment type="catalytic activity">
    <reaction evidence="8">
        <text>L-homoserine + ATP = O-phospho-L-homoserine + ADP + H(+)</text>
        <dbReference type="Rhea" id="RHEA:13985"/>
        <dbReference type="ChEBI" id="CHEBI:15378"/>
        <dbReference type="ChEBI" id="CHEBI:30616"/>
        <dbReference type="ChEBI" id="CHEBI:57476"/>
        <dbReference type="ChEBI" id="CHEBI:57590"/>
        <dbReference type="ChEBI" id="CHEBI:456216"/>
        <dbReference type="EC" id="2.7.1.39"/>
    </reaction>
</comment>
<evidence type="ECO:0000256" key="1">
    <source>
        <dbReference type="ARBA" id="ARBA00022605"/>
    </source>
</evidence>
<dbReference type="NCBIfam" id="TIGR00938">
    <property type="entry name" value="thrB_alt"/>
    <property type="match status" value="1"/>
</dbReference>
<feature type="domain" description="Aminoglycoside phosphotransferase" evidence="10">
    <location>
        <begin position="74"/>
        <end position="302"/>
    </location>
</feature>
<keyword evidence="2 8" id="KW-0808">Transferase</keyword>
<dbReference type="EC" id="2.7.1.39" evidence="8 9"/>
<keyword evidence="12" id="KW-1185">Reference proteome</keyword>
<dbReference type="EMBL" id="AP022869">
    <property type="protein sequence ID" value="BCB71421.1"/>
    <property type="molecule type" value="Genomic_DNA"/>
</dbReference>
<keyword evidence="4 8" id="KW-0547">Nucleotide-binding</keyword>
<reference evidence="11 12" key="1">
    <citation type="submission" date="2020-03" db="EMBL/GenBank/DDBJ databases">
        <title>Complete Genome Sequence of Halomonas meridiana strain Eplume2, isolated from hydrothermal-plume in the north east Pacific Ocean.</title>
        <authorList>
            <person name="Kurihara Y."/>
            <person name="Kawai S."/>
            <person name="Sakai A."/>
            <person name="Galipon J."/>
            <person name="Arakawa K."/>
        </authorList>
    </citation>
    <scope>NUCLEOTIDE SEQUENCE [LARGE SCALE GENOMIC DNA]</scope>
    <source>
        <strain evidence="11 12">Eplume2</strain>
    </source>
</reference>
<dbReference type="PANTHER" id="PTHR21064">
    <property type="entry name" value="AMINOGLYCOSIDE PHOSPHOTRANSFERASE DOMAIN-CONTAINING PROTEIN-RELATED"/>
    <property type="match status" value="1"/>
</dbReference>
<dbReference type="AlphaFoldDB" id="A0A6F8XAK6"/>
<dbReference type="SUPFAM" id="SSF56112">
    <property type="entry name" value="Protein kinase-like (PK-like)"/>
    <property type="match status" value="1"/>
</dbReference>